<keyword evidence="2" id="KW-1185">Reference proteome</keyword>
<dbReference type="EMBL" id="CAMKVN010018135">
    <property type="protein sequence ID" value="CAI2198232.1"/>
    <property type="molecule type" value="Genomic_DNA"/>
</dbReference>
<feature type="non-terminal residue" evidence="1">
    <location>
        <position position="1"/>
    </location>
</feature>
<organism evidence="1 2">
    <name type="scientific">Funneliformis geosporum</name>
    <dbReference type="NCBI Taxonomy" id="1117311"/>
    <lineage>
        <taxon>Eukaryota</taxon>
        <taxon>Fungi</taxon>
        <taxon>Fungi incertae sedis</taxon>
        <taxon>Mucoromycota</taxon>
        <taxon>Glomeromycotina</taxon>
        <taxon>Glomeromycetes</taxon>
        <taxon>Glomerales</taxon>
        <taxon>Glomeraceae</taxon>
        <taxon>Funneliformis</taxon>
    </lineage>
</organism>
<gene>
    <name evidence="1" type="ORF">FWILDA_LOCUS18470</name>
</gene>
<proteinExistence type="predicted"/>
<reference evidence="1" key="1">
    <citation type="submission" date="2022-08" db="EMBL/GenBank/DDBJ databases">
        <authorList>
            <person name="Kallberg Y."/>
            <person name="Tangrot J."/>
            <person name="Rosling A."/>
        </authorList>
    </citation>
    <scope>NUCLEOTIDE SEQUENCE</scope>
    <source>
        <strain evidence="1">Wild A</strain>
    </source>
</reference>
<evidence type="ECO:0000313" key="1">
    <source>
        <dbReference type="EMBL" id="CAI2198232.1"/>
    </source>
</evidence>
<evidence type="ECO:0000313" key="2">
    <source>
        <dbReference type="Proteomes" id="UP001153678"/>
    </source>
</evidence>
<comment type="caution">
    <text evidence="1">The sequence shown here is derived from an EMBL/GenBank/DDBJ whole genome shotgun (WGS) entry which is preliminary data.</text>
</comment>
<name>A0A9W4X2Y7_9GLOM</name>
<sequence length="57" mass="6424">NESYQLNFMSTLQDEEGRVSSEDTINLIHKSCITPSSSERNSISETINFARKLTGMI</sequence>
<dbReference type="Proteomes" id="UP001153678">
    <property type="component" value="Unassembled WGS sequence"/>
</dbReference>
<accession>A0A9W4X2Y7</accession>
<protein>
    <submittedName>
        <fullName evidence="1">7501_t:CDS:1</fullName>
    </submittedName>
</protein>
<dbReference type="AlphaFoldDB" id="A0A9W4X2Y7"/>